<proteinExistence type="predicted"/>
<reference evidence="1 2" key="1">
    <citation type="submission" date="2014-04" db="EMBL/GenBank/DDBJ databases">
        <authorList>
            <consortium name="DOE Joint Genome Institute"/>
            <person name="Kuo A."/>
            <person name="Kohler A."/>
            <person name="Costa M.D."/>
            <person name="Nagy L.G."/>
            <person name="Floudas D."/>
            <person name="Copeland A."/>
            <person name="Barry K.W."/>
            <person name="Cichocki N."/>
            <person name="Veneault-Fourrey C."/>
            <person name="LaButti K."/>
            <person name="Lindquist E.A."/>
            <person name="Lipzen A."/>
            <person name="Lundell T."/>
            <person name="Morin E."/>
            <person name="Murat C."/>
            <person name="Sun H."/>
            <person name="Tunlid A."/>
            <person name="Henrissat B."/>
            <person name="Grigoriev I.V."/>
            <person name="Hibbett D.S."/>
            <person name="Martin F."/>
            <person name="Nordberg H.P."/>
            <person name="Cantor M.N."/>
            <person name="Hua S.X."/>
        </authorList>
    </citation>
    <scope>NUCLEOTIDE SEQUENCE [LARGE SCALE GENOMIC DNA]</scope>
    <source>
        <strain evidence="1 2">441</strain>
    </source>
</reference>
<evidence type="ECO:0000313" key="1">
    <source>
        <dbReference type="EMBL" id="KIK20051.1"/>
    </source>
</evidence>
<reference evidence="2" key="2">
    <citation type="submission" date="2015-01" db="EMBL/GenBank/DDBJ databases">
        <title>Evolutionary Origins and Diversification of the Mycorrhizal Mutualists.</title>
        <authorList>
            <consortium name="DOE Joint Genome Institute"/>
            <consortium name="Mycorrhizal Genomics Consortium"/>
            <person name="Kohler A."/>
            <person name="Kuo A."/>
            <person name="Nagy L.G."/>
            <person name="Floudas D."/>
            <person name="Copeland A."/>
            <person name="Barry K.W."/>
            <person name="Cichocki N."/>
            <person name="Veneault-Fourrey C."/>
            <person name="LaButti K."/>
            <person name="Lindquist E.A."/>
            <person name="Lipzen A."/>
            <person name="Lundell T."/>
            <person name="Morin E."/>
            <person name="Murat C."/>
            <person name="Riley R."/>
            <person name="Ohm R."/>
            <person name="Sun H."/>
            <person name="Tunlid A."/>
            <person name="Henrissat B."/>
            <person name="Grigoriev I.V."/>
            <person name="Hibbett D.S."/>
            <person name="Martin F."/>
        </authorList>
    </citation>
    <scope>NUCLEOTIDE SEQUENCE [LARGE SCALE GENOMIC DNA]</scope>
    <source>
        <strain evidence="2">441</strain>
    </source>
</reference>
<accession>A0A0C9YTN7</accession>
<sequence length="80" mass="8989">LCTGHVGLNKHLFCIKKADSPSCQCGALEESVEHYLVVCPLYNRARHLSLNHLGRKATQVSYLLMHQEALPHLMKYVTAT</sequence>
<dbReference type="HOGENOM" id="CLU_146165_1_0_1"/>
<dbReference type="EMBL" id="KN833772">
    <property type="protein sequence ID" value="KIK20051.1"/>
    <property type="molecule type" value="Genomic_DNA"/>
</dbReference>
<feature type="non-terminal residue" evidence="1">
    <location>
        <position position="80"/>
    </location>
</feature>
<evidence type="ECO:0008006" key="3">
    <source>
        <dbReference type="Google" id="ProtNLM"/>
    </source>
</evidence>
<keyword evidence="2" id="KW-1185">Reference proteome</keyword>
<evidence type="ECO:0000313" key="2">
    <source>
        <dbReference type="Proteomes" id="UP000054018"/>
    </source>
</evidence>
<name>A0A0C9YTN7_9AGAM</name>
<protein>
    <recommendedName>
        <fullName evidence="3">Reverse transcriptase zinc-binding domain-containing protein</fullName>
    </recommendedName>
</protein>
<feature type="non-terminal residue" evidence="1">
    <location>
        <position position="1"/>
    </location>
</feature>
<dbReference type="OrthoDB" id="2650954at2759"/>
<dbReference type="Proteomes" id="UP000054018">
    <property type="component" value="Unassembled WGS sequence"/>
</dbReference>
<organism evidence="1 2">
    <name type="scientific">Pisolithus microcarpus 441</name>
    <dbReference type="NCBI Taxonomy" id="765257"/>
    <lineage>
        <taxon>Eukaryota</taxon>
        <taxon>Fungi</taxon>
        <taxon>Dikarya</taxon>
        <taxon>Basidiomycota</taxon>
        <taxon>Agaricomycotina</taxon>
        <taxon>Agaricomycetes</taxon>
        <taxon>Agaricomycetidae</taxon>
        <taxon>Boletales</taxon>
        <taxon>Sclerodermatineae</taxon>
        <taxon>Pisolithaceae</taxon>
        <taxon>Pisolithus</taxon>
    </lineage>
</organism>
<dbReference type="AlphaFoldDB" id="A0A0C9YTN7"/>
<gene>
    <name evidence="1" type="ORF">PISMIDRAFT_80074</name>
</gene>